<evidence type="ECO:0000313" key="5">
    <source>
        <dbReference type="EMBL" id="AKG38624.1"/>
    </source>
</evidence>
<evidence type="ECO:0000256" key="2">
    <source>
        <dbReference type="ARBA" id="ARBA00022630"/>
    </source>
</evidence>
<gene>
    <name evidence="5" type="ORF">MA03_04065</name>
</gene>
<organism evidence="5 6">
    <name type="scientific">Infirmifilum uzonense</name>
    <dbReference type="NCBI Taxonomy" id="1550241"/>
    <lineage>
        <taxon>Archaea</taxon>
        <taxon>Thermoproteota</taxon>
        <taxon>Thermoprotei</taxon>
        <taxon>Thermofilales</taxon>
        <taxon>Thermofilaceae</taxon>
        <taxon>Infirmifilum</taxon>
    </lineage>
</organism>
<proteinExistence type="inferred from homology"/>
<keyword evidence="2" id="KW-0285">Flavoprotein</keyword>
<dbReference type="AlphaFoldDB" id="A0A0F7FH70"/>
<dbReference type="SUPFAM" id="SSF50475">
    <property type="entry name" value="FMN-binding split barrel"/>
    <property type="match status" value="1"/>
</dbReference>
<dbReference type="HOGENOM" id="CLU_059021_5_3_2"/>
<dbReference type="InterPro" id="IPR012349">
    <property type="entry name" value="Split_barrel_FMN-bd"/>
</dbReference>
<name>A0A0F7FH70_9CREN</name>
<dbReference type="PANTHER" id="PTHR43567">
    <property type="entry name" value="FLAVOREDOXIN-RELATED-RELATED"/>
    <property type="match status" value="1"/>
</dbReference>
<sequence>MDLDYMSNIKYIEVDIRRHTRLLHPKLVVLIVTSSSTGKINIMPASWVMPTSVNPPLVTLALSPRRYTYELLQSKNEFTVNPVSMDMLKVVDYTGSVSGRETDKLRGTGIRLLEPKALSTPCIDDSLACIECKLWAQYPAGDHVLVVGRVMAARVLGKAWRNDSYVLDVAKPLFHLGGDNYTTVTGDVFAP</sequence>
<reference evidence="5 6" key="1">
    <citation type="journal article" date="2015" name="Stand. Genomic Sci.">
        <title>Complete genome sequence of and proposal of Thermofilum uzonense sp. nov. a novel hyperthermophilic crenarchaeon and emended description of the genus Thermofilum.</title>
        <authorList>
            <person name="Toshchakov S.V."/>
            <person name="Korzhenkov A.A."/>
            <person name="Samarov N.I."/>
            <person name="Mazunin I.O."/>
            <person name="Mozhey O.I."/>
            <person name="Shmyr I.S."/>
            <person name="Derbikova K.S."/>
            <person name="Taranov E.A."/>
            <person name="Dominova I.N."/>
            <person name="Bonch-Osmolovskaya E.A."/>
            <person name="Patrushev M.V."/>
            <person name="Podosokorskaya O.A."/>
            <person name="Kublanov I.V."/>
        </authorList>
    </citation>
    <scope>NUCLEOTIDE SEQUENCE [LARGE SCALE GENOMIC DNA]</scope>
    <source>
        <strain evidence="5 6">1807-2</strain>
    </source>
</reference>
<keyword evidence="6" id="KW-1185">Reference proteome</keyword>
<dbReference type="SMART" id="SM00903">
    <property type="entry name" value="Flavin_Reduct"/>
    <property type="match status" value="1"/>
</dbReference>
<evidence type="ECO:0000256" key="3">
    <source>
        <dbReference type="ARBA" id="ARBA00038054"/>
    </source>
</evidence>
<evidence type="ECO:0000256" key="1">
    <source>
        <dbReference type="ARBA" id="ARBA00001917"/>
    </source>
</evidence>
<dbReference type="InterPro" id="IPR052174">
    <property type="entry name" value="Flavoredoxin"/>
</dbReference>
<evidence type="ECO:0000313" key="6">
    <source>
        <dbReference type="Proteomes" id="UP000067434"/>
    </source>
</evidence>
<comment type="similarity">
    <text evidence="3">Belongs to the flavoredoxin family.</text>
</comment>
<dbReference type="KEGG" id="thf:MA03_04065"/>
<dbReference type="Proteomes" id="UP000067434">
    <property type="component" value="Chromosome"/>
</dbReference>
<dbReference type="GO" id="GO:0010181">
    <property type="term" value="F:FMN binding"/>
    <property type="evidence" value="ECO:0007669"/>
    <property type="project" value="InterPro"/>
</dbReference>
<dbReference type="EMBL" id="CP009961">
    <property type="protein sequence ID" value="AKG38624.1"/>
    <property type="molecule type" value="Genomic_DNA"/>
</dbReference>
<dbReference type="Gene3D" id="2.30.110.10">
    <property type="entry name" value="Electron Transport, Fmn-binding Protein, Chain A"/>
    <property type="match status" value="1"/>
</dbReference>
<dbReference type="PANTHER" id="PTHR43567:SF1">
    <property type="entry name" value="FLAVOREDOXIN"/>
    <property type="match status" value="1"/>
</dbReference>
<dbReference type="PATRIC" id="fig|1550241.5.peg.866"/>
<comment type="cofactor">
    <cofactor evidence="1">
        <name>FMN</name>
        <dbReference type="ChEBI" id="CHEBI:58210"/>
    </cofactor>
</comment>
<feature type="domain" description="Flavin reductase like" evidence="4">
    <location>
        <begin position="21"/>
        <end position="162"/>
    </location>
</feature>
<accession>A0A0F7FH70</accession>
<dbReference type="Pfam" id="PF01613">
    <property type="entry name" value="Flavin_Reduct"/>
    <property type="match status" value="1"/>
</dbReference>
<evidence type="ECO:0000259" key="4">
    <source>
        <dbReference type="SMART" id="SM00903"/>
    </source>
</evidence>
<dbReference type="STRING" id="1550241.MA03_04065"/>
<protein>
    <recommendedName>
        <fullName evidence="4">Flavin reductase like domain-containing protein</fullName>
    </recommendedName>
</protein>
<dbReference type="InterPro" id="IPR002563">
    <property type="entry name" value="Flavin_Rdtase-like_dom"/>
</dbReference>